<evidence type="ECO:0000259" key="3">
    <source>
        <dbReference type="PROSITE" id="PS51677"/>
    </source>
</evidence>
<dbReference type="GO" id="GO:0005576">
    <property type="term" value="C:extracellular region"/>
    <property type="evidence" value="ECO:0007669"/>
    <property type="project" value="UniProtKB-SubCell"/>
</dbReference>
<dbReference type="EMBL" id="VFPE01000004">
    <property type="protein sequence ID" value="TQM24288.1"/>
    <property type="molecule type" value="Genomic_DNA"/>
</dbReference>
<dbReference type="AlphaFoldDB" id="A0A543ERT1"/>
<dbReference type="CDD" id="cd10918">
    <property type="entry name" value="CE4_NodB_like_5s_6s"/>
    <property type="match status" value="1"/>
</dbReference>
<dbReference type="GO" id="GO:0005975">
    <property type="term" value="P:carbohydrate metabolic process"/>
    <property type="evidence" value="ECO:0007669"/>
    <property type="project" value="InterPro"/>
</dbReference>
<comment type="subcellular location">
    <subcellularLocation>
        <location evidence="1">Secreted</location>
    </subcellularLocation>
</comment>
<evidence type="ECO:0000256" key="1">
    <source>
        <dbReference type="ARBA" id="ARBA00004613"/>
    </source>
</evidence>
<evidence type="ECO:0000313" key="4">
    <source>
        <dbReference type="EMBL" id="TQM24288.1"/>
    </source>
</evidence>
<dbReference type="GO" id="GO:0016810">
    <property type="term" value="F:hydrolase activity, acting on carbon-nitrogen (but not peptide) bonds"/>
    <property type="evidence" value="ECO:0007669"/>
    <property type="project" value="InterPro"/>
</dbReference>
<dbReference type="InterPro" id="IPR002509">
    <property type="entry name" value="NODB_dom"/>
</dbReference>
<dbReference type="Pfam" id="PF01522">
    <property type="entry name" value="Polysacc_deac_1"/>
    <property type="match status" value="1"/>
</dbReference>
<dbReference type="PROSITE" id="PS51677">
    <property type="entry name" value="NODB"/>
    <property type="match status" value="1"/>
</dbReference>
<protein>
    <submittedName>
        <fullName evidence="4">Polysaccharide deacetylase</fullName>
    </submittedName>
</protein>
<dbReference type="PANTHER" id="PTHR34216:SF3">
    <property type="entry name" value="POLY-BETA-1,6-N-ACETYL-D-GLUCOSAMINE N-DEACETYLASE"/>
    <property type="match status" value="1"/>
</dbReference>
<proteinExistence type="predicted"/>
<dbReference type="Proteomes" id="UP000320235">
    <property type="component" value="Unassembled WGS sequence"/>
</dbReference>
<dbReference type="RefSeq" id="WP_141895301.1">
    <property type="nucleotide sequence ID" value="NZ_VFPE01000004.1"/>
</dbReference>
<organism evidence="4 5">
    <name type="scientific">Microbacterium kyungheense</name>
    <dbReference type="NCBI Taxonomy" id="1263636"/>
    <lineage>
        <taxon>Bacteria</taxon>
        <taxon>Bacillati</taxon>
        <taxon>Actinomycetota</taxon>
        <taxon>Actinomycetes</taxon>
        <taxon>Micrococcales</taxon>
        <taxon>Microbacteriaceae</taxon>
        <taxon>Microbacterium</taxon>
    </lineage>
</organism>
<dbReference type="SUPFAM" id="SSF88713">
    <property type="entry name" value="Glycoside hydrolase/deacetylase"/>
    <property type="match status" value="1"/>
</dbReference>
<reference evidence="4 5" key="1">
    <citation type="submission" date="2019-06" db="EMBL/GenBank/DDBJ databases">
        <title>Sequencing the genomes of 1000 actinobacteria strains.</title>
        <authorList>
            <person name="Klenk H.-P."/>
        </authorList>
    </citation>
    <scope>NUCLEOTIDE SEQUENCE [LARGE SCALE GENOMIC DNA]</scope>
    <source>
        <strain evidence="4 5">DSM 105492</strain>
    </source>
</reference>
<sequence length="274" mass="29997">MKIGFGLGIRARLDAVGARVRNGVQDVRLVAERQALASFGNDRARPGGRILCYHSVGQPAWGVNDVAPQRFRQQIEAALEAGYRFVPASELARTGGGPRDLSLTFDDGLKSVLATAAPILASYDIPFSVYVVSGWSEDGLDGNALSWGEVTRLAELGAEIGNHSATHPDFSRIDKEQARQEIAGAEALIEKRTGIRTSAFAIPWGQSGNWPSHAHETARELGYDVIYAQAEETRAEGTIARTFVTSADSRRIFDALLRGRYDSWEEWVWRSPAR</sequence>
<evidence type="ECO:0000256" key="2">
    <source>
        <dbReference type="ARBA" id="ARBA00022729"/>
    </source>
</evidence>
<accession>A0A543ERT1</accession>
<dbReference type="PANTHER" id="PTHR34216">
    <property type="match status" value="1"/>
</dbReference>
<name>A0A543ERT1_9MICO</name>
<evidence type="ECO:0000313" key="5">
    <source>
        <dbReference type="Proteomes" id="UP000320235"/>
    </source>
</evidence>
<feature type="domain" description="NodB homology" evidence="3">
    <location>
        <begin position="99"/>
        <end position="274"/>
    </location>
</feature>
<gene>
    <name evidence="4" type="ORF">FB391_2801</name>
</gene>
<dbReference type="OrthoDB" id="2795102at2"/>
<keyword evidence="2" id="KW-0732">Signal</keyword>
<comment type="caution">
    <text evidence="4">The sequence shown here is derived from an EMBL/GenBank/DDBJ whole genome shotgun (WGS) entry which is preliminary data.</text>
</comment>
<dbReference type="Gene3D" id="3.20.20.370">
    <property type="entry name" value="Glycoside hydrolase/deacetylase"/>
    <property type="match status" value="1"/>
</dbReference>
<keyword evidence="5" id="KW-1185">Reference proteome</keyword>
<dbReference type="InterPro" id="IPR011330">
    <property type="entry name" value="Glyco_hydro/deAcase_b/a-brl"/>
</dbReference>
<dbReference type="InterPro" id="IPR051398">
    <property type="entry name" value="Polysacch_Deacetylase"/>
</dbReference>